<evidence type="ECO:0000256" key="11">
    <source>
        <dbReference type="ARBA" id="ARBA00048179"/>
    </source>
</evidence>
<evidence type="ECO:0000256" key="1">
    <source>
        <dbReference type="ARBA" id="ARBA00003469"/>
    </source>
</evidence>
<evidence type="ECO:0000256" key="6">
    <source>
        <dbReference type="ARBA" id="ARBA00022723"/>
    </source>
</evidence>
<feature type="domain" description="SsuA/THI5-like" evidence="13">
    <location>
        <begin position="51"/>
        <end position="263"/>
    </location>
</feature>
<evidence type="ECO:0000313" key="15">
    <source>
        <dbReference type="Proteomes" id="UP001235712"/>
    </source>
</evidence>
<dbReference type="InterPro" id="IPR027939">
    <property type="entry name" value="NMT1/THI5"/>
</dbReference>
<evidence type="ECO:0000256" key="3">
    <source>
        <dbReference type="ARBA" id="ARBA00009406"/>
    </source>
</evidence>
<sequence length="349" mass="36849">MPRSLTRRTALLAGISATLLAASACGSSSSGSGASGSGLTEVTVALDWTPNTNHTGVFAADQLGYYEKQGIKLKVVPYSSTSPETLVAHAKADFGFSYQAGVTYARAAGQDVVAVYAPNKKGTYAISVSADRDDIKSPKDLDGKTYAGFGSPDEGPLLKYVIQHDGGRGDFKSIALDTSAYQAVYSGKADFTIPVITWEGVEAQEKGEPLKSFAPTDYGFPDQYSVLLAASSSYLEGNPDIAKKFLAATAQGYSYAAEKPQEAADLLVKANAAQLSDATLVRRSQQLLADDGYLNTDAGKVGAQDASFWKDYGSFLYENGLLADADGKALTAEPDWSAYYTNDYLPAGE</sequence>
<dbReference type="Pfam" id="PF09084">
    <property type="entry name" value="NMT1"/>
    <property type="match status" value="1"/>
</dbReference>
<dbReference type="Gene3D" id="3.40.190.10">
    <property type="entry name" value="Periplasmic binding protein-like II"/>
    <property type="match status" value="2"/>
</dbReference>
<dbReference type="PANTHER" id="PTHR31528">
    <property type="entry name" value="4-AMINO-5-HYDROXYMETHYL-2-METHYLPYRIMIDINE PHOSPHATE SYNTHASE THI11-RELATED"/>
    <property type="match status" value="1"/>
</dbReference>
<keyword evidence="6" id="KW-0479">Metal-binding</keyword>
<keyword evidence="7" id="KW-0663">Pyridoxal phosphate</keyword>
<dbReference type="EMBL" id="JAUSQZ010000001">
    <property type="protein sequence ID" value="MDP9829086.1"/>
    <property type="molecule type" value="Genomic_DNA"/>
</dbReference>
<keyword evidence="15" id="KW-1185">Reference proteome</keyword>
<keyword evidence="12" id="KW-0732">Signal</keyword>
<evidence type="ECO:0000256" key="2">
    <source>
        <dbReference type="ARBA" id="ARBA00004948"/>
    </source>
</evidence>
<evidence type="ECO:0000256" key="12">
    <source>
        <dbReference type="SAM" id="SignalP"/>
    </source>
</evidence>
<comment type="function">
    <text evidence="1">Responsible for the formation of the pyrimidine heterocycle in the thiamine biosynthesis pathway. Catalyzes the formation of hydroxymethylpyrimidine phosphate (HMP-P) from histidine and pyridoxal phosphate (PLP). The protein uses PLP and the active site histidine to form HMP-P, generating an inactive enzyme. The enzyme can only undergo a single turnover, which suggests it is a suicide enzyme.</text>
</comment>
<dbReference type="PANTHER" id="PTHR31528:SF1">
    <property type="entry name" value="4-AMINO-5-HYDROXYMETHYL-2-METHYLPYRIMIDINE PHOSPHATE SYNTHASE THI11-RELATED"/>
    <property type="match status" value="1"/>
</dbReference>
<evidence type="ECO:0000256" key="8">
    <source>
        <dbReference type="ARBA" id="ARBA00022977"/>
    </source>
</evidence>
<comment type="pathway">
    <text evidence="2">Cofactor biosynthesis; thiamine diphosphate biosynthesis.</text>
</comment>
<protein>
    <recommendedName>
        <fullName evidence="10">Thiamine pyrimidine synthase</fullName>
    </recommendedName>
</protein>
<organism evidence="14 15">
    <name type="scientific">Kineosporia succinea</name>
    <dbReference type="NCBI Taxonomy" id="84632"/>
    <lineage>
        <taxon>Bacteria</taxon>
        <taxon>Bacillati</taxon>
        <taxon>Actinomycetota</taxon>
        <taxon>Actinomycetes</taxon>
        <taxon>Kineosporiales</taxon>
        <taxon>Kineosporiaceae</taxon>
        <taxon>Kineosporia</taxon>
    </lineage>
</organism>
<evidence type="ECO:0000256" key="4">
    <source>
        <dbReference type="ARBA" id="ARBA00011738"/>
    </source>
</evidence>
<feature type="chain" id="PRO_5045919549" description="Thiamine pyrimidine synthase" evidence="12">
    <location>
        <begin position="22"/>
        <end position="349"/>
    </location>
</feature>
<proteinExistence type="inferred from homology"/>
<comment type="subunit">
    <text evidence="4">Homodimer.</text>
</comment>
<keyword evidence="9" id="KW-0408">Iron</keyword>
<dbReference type="InterPro" id="IPR015168">
    <property type="entry name" value="SsuA/THI5"/>
</dbReference>
<keyword evidence="8" id="KW-0784">Thiamine biosynthesis</keyword>
<gene>
    <name evidence="14" type="ORF">J2S57_004835</name>
</gene>
<feature type="signal peptide" evidence="12">
    <location>
        <begin position="1"/>
        <end position="21"/>
    </location>
</feature>
<comment type="catalytic activity">
    <reaction evidence="11">
        <text>N(6)-(pyridoxal phosphate)-L-lysyl-[4-amino-5-hydroxymethyl-2-methylpyrimidine phosphate synthase] + L-histidyl-[4-amino-5-hydroxymethyl-2-methylpyrimidine phosphate synthase] + 2 Fe(3+) + 4 H2O = L-lysyl-[4-amino-5-hydroxymethyl-2-methylpyrimidine phosphate synthase] + (2S)-2-amino-5-hydroxy-4-oxopentanoyl-[4-amino-5-hydroxymethyl-2-methylpyrimidine phosphate synthase] + 4-amino-2-methyl-5-(phosphooxymethyl)pyrimidine + 3-oxopropanoate + 2 Fe(2+) + 2 H(+)</text>
        <dbReference type="Rhea" id="RHEA:65756"/>
        <dbReference type="Rhea" id="RHEA-COMP:16892"/>
        <dbReference type="Rhea" id="RHEA-COMP:16893"/>
        <dbReference type="Rhea" id="RHEA-COMP:16894"/>
        <dbReference type="Rhea" id="RHEA-COMP:16895"/>
        <dbReference type="ChEBI" id="CHEBI:15377"/>
        <dbReference type="ChEBI" id="CHEBI:15378"/>
        <dbReference type="ChEBI" id="CHEBI:29033"/>
        <dbReference type="ChEBI" id="CHEBI:29034"/>
        <dbReference type="ChEBI" id="CHEBI:29969"/>
        <dbReference type="ChEBI" id="CHEBI:29979"/>
        <dbReference type="ChEBI" id="CHEBI:33190"/>
        <dbReference type="ChEBI" id="CHEBI:58354"/>
        <dbReference type="ChEBI" id="CHEBI:143915"/>
        <dbReference type="ChEBI" id="CHEBI:157692"/>
    </reaction>
    <physiologicalReaction direction="left-to-right" evidence="11">
        <dbReference type="Rhea" id="RHEA:65757"/>
    </physiologicalReaction>
</comment>
<comment type="caution">
    <text evidence="14">The sequence shown here is derived from an EMBL/GenBank/DDBJ whole genome shotgun (WGS) entry which is preliminary data.</text>
</comment>
<name>A0ABT9P8R0_9ACTN</name>
<evidence type="ECO:0000256" key="7">
    <source>
        <dbReference type="ARBA" id="ARBA00022898"/>
    </source>
</evidence>
<dbReference type="PROSITE" id="PS51257">
    <property type="entry name" value="PROKAR_LIPOPROTEIN"/>
    <property type="match status" value="1"/>
</dbReference>
<evidence type="ECO:0000259" key="13">
    <source>
        <dbReference type="Pfam" id="PF09084"/>
    </source>
</evidence>
<evidence type="ECO:0000256" key="10">
    <source>
        <dbReference type="ARBA" id="ARBA00033171"/>
    </source>
</evidence>
<comment type="similarity">
    <text evidence="3">Belongs to the NMT1/THI5 family.</text>
</comment>
<reference evidence="14 15" key="1">
    <citation type="submission" date="2023-07" db="EMBL/GenBank/DDBJ databases">
        <title>Sequencing the genomes of 1000 actinobacteria strains.</title>
        <authorList>
            <person name="Klenk H.-P."/>
        </authorList>
    </citation>
    <scope>NUCLEOTIDE SEQUENCE [LARGE SCALE GENOMIC DNA]</scope>
    <source>
        <strain evidence="14 15">DSM 44388</strain>
    </source>
</reference>
<dbReference type="Proteomes" id="UP001235712">
    <property type="component" value="Unassembled WGS sequence"/>
</dbReference>
<keyword evidence="5" id="KW-0808">Transferase</keyword>
<evidence type="ECO:0000256" key="9">
    <source>
        <dbReference type="ARBA" id="ARBA00023004"/>
    </source>
</evidence>
<dbReference type="SUPFAM" id="SSF53850">
    <property type="entry name" value="Periplasmic binding protein-like II"/>
    <property type="match status" value="1"/>
</dbReference>
<evidence type="ECO:0000256" key="5">
    <source>
        <dbReference type="ARBA" id="ARBA00022679"/>
    </source>
</evidence>
<dbReference type="RefSeq" id="WP_307246943.1">
    <property type="nucleotide sequence ID" value="NZ_JAUSQZ010000001.1"/>
</dbReference>
<evidence type="ECO:0000313" key="14">
    <source>
        <dbReference type="EMBL" id="MDP9829086.1"/>
    </source>
</evidence>
<accession>A0ABT9P8R0</accession>